<keyword evidence="2" id="KW-1185">Reference proteome</keyword>
<name>A0AA35RUZ1_GEOBA</name>
<comment type="caution">
    <text evidence="1">The sequence shown here is derived from an EMBL/GenBank/DDBJ whole genome shotgun (WGS) entry which is preliminary data.</text>
</comment>
<reference evidence="1" key="1">
    <citation type="submission" date="2023-03" db="EMBL/GenBank/DDBJ databases">
        <authorList>
            <person name="Steffen K."/>
            <person name="Cardenas P."/>
        </authorList>
    </citation>
    <scope>NUCLEOTIDE SEQUENCE</scope>
</reference>
<evidence type="ECO:0000313" key="1">
    <source>
        <dbReference type="EMBL" id="CAI8016907.1"/>
    </source>
</evidence>
<evidence type="ECO:0000313" key="2">
    <source>
        <dbReference type="Proteomes" id="UP001174909"/>
    </source>
</evidence>
<protein>
    <submittedName>
        <fullName evidence="1">Uncharacterized protein</fullName>
    </submittedName>
</protein>
<organism evidence="1 2">
    <name type="scientific">Geodia barretti</name>
    <name type="common">Barrett's horny sponge</name>
    <dbReference type="NCBI Taxonomy" id="519541"/>
    <lineage>
        <taxon>Eukaryota</taxon>
        <taxon>Metazoa</taxon>
        <taxon>Porifera</taxon>
        <taxon>Demospongiae</taxon>
        <taxon>Heteroscleromorpha</taxon>
        <taxon>Tetractinellida</taxon>
        <taxon>Astrophorina</taxon>
        <taxon>Geodiidae</taxon>
        <taxon>Geodia</taxon>
    </lineage>
</organism>
<accession>A0AA35RUZ1</accession>
<dbReference type="AlphaFoldDB" id="A0AA35RUZ1"/>
<sequence>MIRAKAAAGTCPLKGRVLKSSGLQSWSSSDIEDSCEVQTLERRACRKCSEGSGLLCSPCRRGVWCAEVHLDRVCGRHLPGLKSGPELI</sequence>
<gene>
    <name evidence="1" type="ORF">GBAR_LOCUS10326</name>
</gene>
<dbReference type="EMBL" id="CASHTH010001569">
    <property type="protein sequence ID" value="CAI8016907.1"/>
    <property type="molecule type" value="Genomic_DNA"/>
</dbReference>
<dbReference type="Proteomes" id="UP001174909">
    <property type="component" value="Unassembled WGS sequence"/>
</dbReference>
<proteinExistence type="predicted"/>